<accession>A0A4V1AU61</accession>
<evidence type="ECO:0000256" key="1">
    <source>
        <dbReference type="ARBA" id="ARBA00022553"/>
    </source>
</evidence>
<dbReference type="Proteomes" id="UP000619512">
    <property type="component" value="Unassembled WGS sequence"/>
</dbReference>
<reference evidence="6 7" key="2">
    <citation type="submission" date="2019-03" db="EMBL/GenBank/DDBJ databases">
        <title>Draft Genome Sequences of Six Type Strains of the Genus Massilia.</title>
        <authorList>
            <person name="Miess H."/>
            <person name="Frediansyhah A."/>
            <person name="Gross H."/>
        </authorList>
    </citation>
    <scope>NUCLEOTIDE SEQUENCE [LARGE SCALE GENOMIC DNA]</scope>
    <source>
        <strain evidence="6 7">DSM 17505</strain>
    </source>
</reference>
<dbReference type="CDD" id="cd02440">
    <property type="entry name" value="AdoMet_MTases"/>
    <property type="match status" value="1"/>
</dbReference>
<evidence type="ECO:0000313" key="7">
    <source>
        <dbReference type="Proteomes" id="UP000294359"/>
    </source>
</evidence>
<dbReference type="EMBL" id="BMWW01000008">
    <property type="protein sequence ID" value="GGZ03443.1"/>
    <property type="molecule type" value="Genomic_DNA"/>
</dbReference>
<dbReference type="InterPro" id="IPR008854">
    <property type="entry name" value="TPMT"/>
</dbReference>
<dbReference type="PANTHER" id="PTHR32183:SF11">
    <property type="entry name" value="THIOL METHYLTRANSFERASE 2-RELATED"/>
    <property type="match status" value="1"/>
</dbReference>
<dbReference type="EMBL" id="CP038026">
    <property type="protein sequence ID" value="QBQ38048.1"/>
    <property type="molecule type" value="Genomic_DNA"/>
</dbReference>
<dbReference type="SUPFAM" id="SSF53335">
    <property type="entry name" value="S-adenosyl-L-methionine-dependent methyltransferases"/>
    <property type="match status" value="1"/>
</dbReference>
<keyword evidence="2 6" id="KW-0489">Methyltransferase</keyword>
<evidence type="ECO:0000256" key="3">
    <source>
        <dbReference type="ARBA" id="ARBA00022679"/>
    </source>
</evidence>
<evidence type="ECO:0000313" key="8">
    <source>
        <dbReference type="Proteomes" id="UP000619512"/>
    </source>
</evidence>
<dbReference type="Proteomes" id="UP000294359">
    <property type="component" value="Chromosome"/>
</dbReference>
<keyword evidence="4" id="KW-0949">S-adenosyl-L-methionine</keyword>
<evidence type="ECO:0000256" key="4">
    <source>
        <dbReference type="ARBA" id="ARBA00022691"/>
    </source>
</evidence>
<protein>
    <submittedName>
        <fullName evidence="6">Methyltransferase domain-containing protein</fullName>
    </submittedName>
</protein>
<dbReference type="PROSITE" id="PS51585">
    <property type="entry name" value="SAM_MT_TPMT"/>
    <property type="match status" value="1"/>
</dbReference>
<reference evidence="5" key="3">
    <citation type="submission" date="2022-12" db="EMBL/GenBank/DDBJ databases">
        <authorList>
            <person name="Sun Q."/>
            <person name="Kim S."/>
        </authorList>
    </citation>
    <scope>NUCLEOTIDE SEQUENCE</scope>
    <source>
        <strain evidence="5">KCTC 12344</strain>
    </source>
</reference>
<dbReference type="RefSeq" id="WP_134386676.1">
    <property type="nucleotide sequence ID" value="NZ_BMWW01000008.1"/>
</dbReference>
<dbReference type="Gene3D" id="3.40.50.150">
    <property type="entry name" value="Vaccinia Virus protein VP39"/>
    <property type="match status" value="1"/>
</dbReference>
<dbReference type="Pfam" id="PF05724">
    <property type="entry name" value="TPMT"/>
    <property type="match status" value="1"/>
</dbReference>
<gene>
    <name evidence="6" type="ORF">E1742_19045</name>
    <name evidence="5" type="ORF">GCM10007388_41360</name>
</gene>
<evidence type="ECO:0000313" key="6">
    <source>
        <dbReference type="EMBL" id="QBQ38048.1"/>
    </source>
</evidence>
<dbReference type="GO" id="GO:0008757">
    <property type="term" value="F:S-adenosylmethionine-dependent methyltransferase activity"/>
    <property type="evidence" value="ECO:0007669"/>
    <property type="project" value="InterPro"/>
</dbReference>
<keyword evidence="3" id="KW-0808">Transferase</keyword>
<name>A0A4V1AU61_9BURK</name>
<keyword evidence="7" id="KW-1185">Reference proteome</keyword>
<sequence>MAEPTNPTFDTRDPQQAAFWDERFTQRFMPWDKGGVPERLRQLVAGHDAAADATVTAPVALIPGCGSAYELDLMCEAGWDATAIDFSPAAVERARNVVKRWPERIVQADFFTWQPERPLDIIYERAFLCALPADMWPRVAERYAELLPRGGLLAGYFFLGTTPKGPPFGIERSQLEALLAPHFTLEADEAVKDSLPVFQGAERWQEWRRR</sequence>
<organism evidence="5 8">
    <name type="scientific">Pseudoduganella plicata</name>
    <dbReference type="NCBI Taxonomy" id="321984"/>
    <lineage>
        <taxon>Bacteria</taxon>
        <taxon>Pseudomonadati</taxon>
        <taxon>Pseudomonadota</taxon>
        <taxon>Betaproteobacteria</taxon>
        <taxon>Burkholderiales</taxon>
        <taxon>Oxalobacteraceae</taxon>
        <taxon>Telluria group</taxon>
        <taxon>Pseudoduganella</taxon>
    </lineage>
</organism>
<evidence type="ECO:0000256" key="2">
    <source>
        <dbReference type="ARBA" id="ARBA00022603"/>
    </source>
</evidence>
<dbReference type="InterPro" id="IPR029063">
    <property type="entry name" value="SAM-dependent_MTases_sf"/>
</dbReference>
<dbReference type="GO" id="GO:0032259">
    <property type="term" value="P:methylation"/>
    <property type="evidence" value="ECO:0007669"/>
    <property type="project" value="UniProtKB-KW"/>
</dbReference>
<reference evidence="5" key="1">
    <citation type="journal article" date="2014" name="Int. J. Syst. Evol. Microbiol.">
        <title>Complete genome sequence of Corynebacterium casei LMG S-19264T (=DSM 44701T), isolated from a smear-ripened cheese.</title>
        <authorList>
            <consortium name="US DOE Joint Genome Institute (JGI-PGF)"/>
            <person name="Walter F."/>
            <person name="Albersmeier A."/>
            <person name="Kalinowski J."/>
            <person name="Ruckert C."/>
        </authorList>
    </citation>
    <scope>NUCLEOTIDE SEQUENCE</scope>
    <source>
        <strain evidence="5">KCTC 12344</strain>
    </source>
</reference>
<keyword evidence="1" id="KW-0597">Phosphoprotein</keyword>
<dbReference type="PANTHER" id="PTHR32183">
    <property type="match status" value="1"/>
</dbReference>
<dbReference type="OrthoDB" id="9778208at2"/>
<proteinExistence type="predicted"/>
<dbReference type="AlphaFoldDB" id="A0A4V1AU61"/>
<evidence type="ECO:0000313" key="5">
    <source>
        <dbReference type="EMBL" id="GGZ03443.1"/>
    </source>
</evidence>